<dbReference type="NCBIfam" id="TIGR00726">
    <property type="entry name" value="peptidoglycan editing factor PgeF"/>
    <property type="match status" value="1"/>
</dbReference>
<dbReference type="GO" id="GO:0016787">
    <property type="term" value="F:hydrolase activity"/>
    <property type="evidence" value="ECO:0007669"/>
    <property type="project" value="UniProtKB-KW"/>
</dbReference>
<keyword evidence="3" id="KW-0808">Transferase</keyword>
<dbReference type="EMBL" id="SSOD01000004">
    <property type="protein sequence ID" value="THF62455.1"/>
    <property type="molecule type" value="Genomic_DNA"/>
</dbReference>
<evidence type="ECO:0000313" key="12">
    <source>
        <dbReference type="Proteomes" id="UP000307956"/>
    </source>
</evidence>
<evidence type="ECO:0000256" key="1">
    <source>
        <dbReference type="ARBA" id="ARBA00000553"/>
    </source>
</evidence>
<comment type="caution">
    <text evidence="11">The sequence shown here is derived from an EMBL/GenBank/DDBJ whole genome shotgun (WGS) entry which is preliminary data.</text>
</comment>
<keyword evidence="4" id="KW-0479">Metal-binding</keyword>
<name>A0A4S4ARQ1_9RHOO</name>
<comment type="catalytic activity">
    <reaction evidence="1">
        <text>inosine + phosphate = alpha-D-ribose 1-phosphate + hypoxanthine</text>
        <dbReference type="Rhea" id="RHEA:27646"/>
        <dbReference type="ChEBI" id="CHEBI:17368"/>
        <dbReference type="ChEBI" id="CHEBI:17596"/>
        <dbReference type="ChEBI" id="CHEBI:43474"/>
        <dbReference type="ChEBI" id="CHEBI:57720"/>
        <dbReference type="EC" id="2.4.2.1"/>
    </reaction>
    <physiologicalReaction direction="left-to-right" evidence="1">
        <dbReference type="Rhea" id="RHEA:27647"/>
    </physiologicalReaction>
</comment>
<evidence type="ECO:0000256" key="7">
    <source>
        <dbReference type="ARBA" id="ARBA00047989"/>
    </source>
</evidence>
<sequence>MTVSDWIVPDWQAPARVRALMTTRHGGVSRPPYDELNLGAHVGDDPAAVAANRARVRARVGSEPLWLEQVHGTDVVDAAEAVGQGVPRADAALARRPGVVCAVMTADCLPVLFCDDDGTVVAAAHAGWRGLCAGVLERTVERMAVAPSSIQAWLGPAIGPTAFEVGGEVREAFLGHDTAAGSAFVRAGAPGKWLADLYGLARQRLAGAGVTRIGGGEYCTWSDSARFFSYRRDGTTGRMAALIWLQE</sequence>
<dbReference type="PANTHER" id="PTHR30616:SF2">
    <property type="entry name" value="PURINE NUCLEOSIDE PHOSPHORYLASE LACC1"/>
    <property type="match status" value="1"/>
</dbReference>
<dbReference type="OrthoDB" id="4279at2"/>
<dbReference type="AlphaFoldDB" id="A0A4S4ARQ1"/>
<evidence type="ECO:0000256" key="9">
    <source>
        <dbReference type="ARBA" id="ARBA00049893"/>
    </source>
</evidence>
<accession>A0A4S4ARQ1</accession>
<dbReference type="InterPro" id="IPR038371">
    <property type="entry name" value="Cu_polyphenol_OxRdtase_sf"/>
</dbReference>
<comment type="catalytic activity">
    <reaction evidence="8">
        <text>adenosine + phosphate = alpha-D-ribose 1-phosphate + adenine</text>
        <dbReference type="Rhea" id="RHEA:27642"/>
        <dbReference type="ChEBI" id="CHEBI:16335"/>
        <dbReference type="ChEBI" id="CHEBI:16708"/>
        <dbReference type="ChEBI" id="CHEBI:43474"/>
        <dbReference type="ChEBI" id="CHEBI:57720"/>
        <dbReference type="EC" id="2.4.2.1"/>
    </reaction>
    <physiologicalReaction direction="left-to-right" evidence="8">
        <dbReference type="Rhea" id="RHEA:27643"/>
    </physiologicalReaction>
</comment>
<evidence type="ECO:0000256" key="10">
    <source>
        <dbReference type="RuleBase" id="RU361274"/>
    </source>
</evidence>
<dbReference type="Proteomes" id="UP000307956">
    <property type="component" value="Unassembled WGS sequence"/>
</dbReference>
<dbReference type="Gene3D" id="3.60.140.10">
    <property type="entry name" value="CNF1/YfiH-like putative cysteine hydrolases"/>
    <property type="match status" value="1"/>
</dbReference>
<evidence type="ECO:0000313" key="11">
    <source>
        <dbReference type="EMBL" id="THF62455.1"/>
    </source>
</evidence>
<protein>
    <recommendedName>
        <fullName evidence="10">Purine nucleoside phosphorylase</fullName>
    </recommendedName>
</protein>
<dbReference type="CDD" id="cd16833">
    <property type="entry name" value="YfiH"/>
    <property type="match status" value="1"/>
</dbReference>
<dbReference type="SUPFAM" id="SSF64438">
    <property type="entry name" value="CNF1/YfiH-like putative cysteine hydrolases"/>
    <property type="match status" value="1"/>
</dbReference>
<dbReference type="GO" id="GO:0005507">
    <property type="term" value="F:copper ion binding"/>
    <property type="evidence" value="ECO:0007669"/>
    <property type="project" value="TreeGrafter"/>
</dbReference>
<dbReference type="GO" id="GO:0017061">
    <property type="term" value="F:S-methyl-5-thioadenosine phosphorylase activity"/>
    <property type="evidence" value="ECO:0007669"/>
    <property type="project" value="UniProtKB-EC"/>
</dbReference>
<comment type="catalytic activity">
    <reaction evidence="9">
        <text>S-methyl-5'-thioadenosine + phosphate = 5-(methylsulfanyl)-alpha-D-ribose 1-phosphate + adenine</text>
        <dbReference type="Rhea" id="RHEA:11852"/>
        <dbReference type="ChEBI" id="CHEBI:16708"/>
        <dbReference type="ChEBI" id="CHEBI:17509"/>
        <dbReference type="ChEBI" id="CHEBI:43474"/>
        <dbReference type="ChEBI" id="CHEBI:58533"/>
        <dbReference type="EC" id="2.4.2.28"/>
    </reaction>
    <physiologicalReaction direction="left-to-right" evidence="9">
        <dbReference type="Rhea" id="RHEA:11853"/>
    </physiologicalReaction>
</comment>
<dbReference type="RefSeq" id="WP_136384009.1">
    <property type="nucleotide sequence ID" value="NZ_SSOD01000004.1"/>
</dbReference>
<comment type="catalytic activity">
    <reaction evidence="7">
        <text>adenosine + H2O + H(+) = inosine + NH4(+)</text>
        <dbReference type="Rhea" id="RHEA:24408"/>
        <dbReference type="ChEBI" id="CHEBI:15377"/>
        <dbReference type="ChEBI" id="CHEBI:15378"/>
        <dbReference type="ChEBI" id="CHEBI:16335"/>
        <dbReference type="ChEBI" id="CHEBI:17596"/>
        <dbReference type="ChEBI" id="CHEBI:28938"/>
        <dbReference type="EC" id="3.5.4.4"/>
    </reaction>
    <physiologicalReaction direction="left-to-right" evidence="7">
        <dbReference type="Rhea" id="RHEA:24409"/>
    </physiologicalReaction>
</comment>
<comment type="similarity">
    <text evidence="2 10">Belongs to the purine nucleoside phosphorylase YfiH/LACC1 family.</text>
</comment>
<evidence type="ECO:0000256" key="2">
    <source>
        <dbReference type="ARBA" id="ARBA00007353"/>
    </source>
</evidence>
<evidence type="ECO:0000256" key="4">
    <source>
        <dbReference type="ARBA" id="ARBA00022723"/>
    </source>
</evidence>
<proteinExistence type="inferred from homology"/>
<organism evidence="11 12">
    <name type="scientific">Pseudothauera rhizosphaerae</name>
    <dbReference type="NCBI Taxonomy" id="2565932"/>
    <lineage>
        <taxon>Bacteria</taxon>
        <taxon>Pseudomonadati</taxon>
        <taxon>Pseudomonadota</taxon>
        <taxon>Betaproteobacteria</taxon>
        <taxon>Rhodocyclales</taxon>
        <taxon>Zoogloeaceae</taxon>
        <taxon>Pseudothauera</taxon>
    </lineage>
</organism>
<keyword evidence="12" id="KW-1185">Reference proteome</keyword>
<gene>
    <name evidence="11" type="primary">pgeF</name>
    <name evidence="11" type="ORF">E6O51_05620</name>
</gene>
<dbReference type="PANTHER" id="PTHR30616">
    <property type="entry name" value="UNCHARACTERIZED PROTEIN YFIH"/>
    <property type="match status" value="1"/>
</dbReference>
<evidence type="ECO:0000256" key="6">
    <source>
        <dbReference type="ARBA" id="ARBA00022833"/>
    </source>
</evidence>
<dbReference type="InterPro" id="IPR003730">
    <property type="entry name" value="Cu_polyphenol_OxRdtase"/>
</dbReference>
<evidence type="ECO:0000256" key="3">
    <source>
        <dbReference type="ARBA" id="ARBA00022679"/>
    </source>
</evidence>
<evidence type="ECO:0000256" key="5">
    <source>
        <dbReference type="ARBA" id="ARBA00022801"/>
    </source>
</evidence>
<keyword evidence="6" id="KW-0862">Zinc</keyword>
<dbReference type="InterPro" id="IPR011324">
    <property type="entry name" value="Cytotoxic_necrot_fac-like_cat"/>
</dbReference>
<reference evidence="11 12" key="1">
    <citation type="submission" date="2019-04" db="EMBL/GenBank/DDBJ databases">
        <title>Azoarcus rhizosphaerae sp. nov. isolated from rhizosphere of Ficus religiosa.</title>
        <authorList>
            <person name="Lin S.-Y."/>
            <person name="Hameed A."/>
            <person name="Hsu Y.-H."/>
            <person name="Young C.-C."/>
        </authorList>
    </citation>
    <scope>NUCLEOTIDE SEQUENCE [LARGE SCALE GENOMIC DNA]</scope>
    <source>
        <strain evidence="11 12">CC-YHH848</strain>
    </source>
</reference>
<evidence type="ECO:0000256" key="8">
    <source>
        <dbReference type="ARBA" id="ARBA00048968"/>
    </source>
</evidence>
<dbReference type="Pfam" id="PF02578">
    <property type="entry name" value="Cu-oxidase_4"/>
    <property type="match status" value="1"/>
</dbReference>
<keyword evidence="5" id="KW-0378">Hydrolase</keyword>